<evidence type="ECO:0008006" key="10">
    <source>
        <dbReference type="Google" id="ProtNLM"/>
    </source>
</evidence>
<comment type="similarity">
    <text evidence="1">Belongs to the sigma-70 factor family. ECF subfamily.</text>
</comment>
<keyword evidence="4" id="KW-0238">DNA-binding</keyword>
<dbReference type="InterPro" id="IPR013325">
    <property type="entry name" value="RNA_pol_sigma_r2"/>
</dbReference>
<dbReference type="InterPro" id="IPR013324">
    <property type="entry name" value="RNA_pol_sigma_r3/r4-like"/>
</dbReference>
<feature type="domain" description="RNA polymerase sigma-70 region 2" evidence="6">
    <location>
        <begin position="23"/>
        <end position="92"/>
    </location>
</feature>
<evidence type="ECO:0000256" key="3">
    <source>
        <dbReference type="ARBA" id="ARBA00023082"/>
    </source>
</evidence>
<accession>A0A219B775</accession>
<organism evidence="8 9">
    <name type="scientific">Pacificimonas flava</name>
    <dbReference type="NCBI Taxonomy" id="1234595"/>
    <lineage>
        <taxon>Bacteria</taxon>
        <taxon>Pseudomonadati</taxon>
        <taxon>Pseudomonadota</taxon>
        <taxon>Alphaproteobacteria</taxon>
        <taxon>Sphingomonadales</taxon>
        <taxon>Sphingosinicellaceae</taxon>
        <taxon>Pacificimonas</taxon>
    </lineage>
</organism>
<evidence type="ECO:0000256" key="1">
    <source>
        <dbReference type="ARBA" id="ARBA00010641"/>
    </source>
</evidence>
<dbReference type="EMBL" id="NFZT01000001">
    <property type="protein sequence ID" value="OWV34215.1"/>
    <property type="molecule type" value="Genomic_DNA"/>
</dbReference>
<dbReference type="NCBIfam" id="TIGR02937">
    <property type="entry name" value="sigma70-ECF"/>
    <property type="match status" value="1"/>
</dbReference>
<reference evidence="9" key="1">
    <citation type="submission" date="2017-05" db="EMBL/GenBank/DDBJ databases">
        <authorList>
            <person name="Lin X."/>
        </authorList>
    </citation>
    <scope>NUCLEOTIDE SEQUENCE [LARGE SCALE GENOMIC DNA]</scope>
    <source>
        <strain evidence="9">JLT2012</strain>
    </source>
</reference>
<comment type="caution">
    <text evidence="8">The sequence shown here is derived from an EMBL/GenBank/DDBJ whole genome shotgun (WGS) entry which is preliminary data.</text>
</comment>
<feature type="domain" description="RNA polymerase sigma factor 70 region 4 type 2" evidence="7">
    <location>
        <begin position="116"/>
        <end position="167"/>
    </location>
</feature>
<evidence type="ECO:0000256" key="2">
    <source>
        <dbReference type="ARBA" id="ARBA00023015"/>
    </source>
</evidence>
<evidence type="ECO:0000259" key="7">
    <source>
        <dbReference type="Pfam" id="PF08281"/>
    </source>
</evidence>
<dbReference type="AlphaFoldDB" id="A0A219B775"/>
<dbReference type="OrthoDB" id="7041663at2"/>
<evidence type="ECO:0000259" key="6">
    <source>
        <dbReference type="Pfam" id="PF04542"/>
    </source>
</evidence>
<dbReference type="GO" id="GO:0003677">
    <property type="term" value="F:DNA binding"/>
    <property type="evidence" value="ECO:0007669"/>
    <property type="project" value="UniProtKB-KW"/>
</dbReference>
<proteinExistence type="inferred from homology"/>
<dbReference type="InterPro" id="IPR036388">
    <property type="entry name" value="WH-like_DNA-bd_sf"/>
</dbReference>
<dbReference type="GO" id="GO:0016987">
    <property type="term" value="F:sigma factor activity"/>
    <property type="evidence" value="ECO:0007669"/>
    <property type="project" value="UniProtKB-KW"/>
</dbReference>
<name>A0A219B775_9SPHN</name>
<keyword evidence="9" id="KW-1185">Reference proteome</keyword>
<dbReference type="SUPFAM" id="SSF88946">
    <property type="entry name" value="Sigma2 domain of RNA polymerase sigma factors"/>
    <property type="match status" value="1"/>
</dbReference>
<dbReference type="SUPFAM" id="SSF88659">
    <property type="entry name" value="Sigma3 and sigma4 domains of RNA polymerase sigma factors"/>
    <property type="match status" value="1"/>
</dbReference>
<dbReference type="Proteomes" id="UP000198462">
    <property type="component" value="Unassembled WGS sequence"/>
</dbReference>
<dbReference type="RefSeq" id="WP_088712915.1">
    <property type="nucleotide sequence ID" value="NZ_NFZT01000001.1"/>
</dbReference>
<dbReference type="Pfam" id="PF04542">
    <property type="entry name" value="Sigma70_r2"/>
    <property type="match status" value="1"/>
</dbReference>
<dbReference type="Gene3D" id="1.10.10.10">
    <property type="entry name" value="Winged helix-like DNA-binding domain superfamily/Winged helix DNA-binding domain"/>
    <property type="match status" value="1"/>
</dbReference>
<keyword evidence="3" id="KW-0731">Sigma factor</keyword>
<dbReference type="InterPro" id="IPR013249">
    <property type="entry name" value="RNA_pol_sigma70_r4_t2"/>
</dbReference>
<dbReference type="PANTHER" id="PTHR43133:SF58">
    <property type="entry name" value="ECF RNA POLYMERASE SIGMA FACTOR SIGD"/>
    <property type="match status" value="1"/>
</dbReference>
<gene>
    <name evidence="8" type="ORF">B5C34_12605</name>
</gene>
<sequence length="186" mass="20831">MARCLSDWERWFVDGRAGDREAYRRFLQAADTHLRRYFRGRADAMDAEDLIQDVLIALHQKRASYDPRYPILPWMNTIARYKWIDWLRSRARLSTTALPDELADTSLPGEPAAAHALTLLLRHLPPGQALAIRLVKLEGLSVAEASAATGQSQSLIKVNVHRGLKALSRYVDDAPEDSGVGKAGEL</sequence>
<dbReference type="InterPro" id="IPR014284">
    <property type="entry name" value="RNA_pol_sigma-70_dom"/>
</dbReference>
<dbReference type="InterPro" id="IPR007627">
    <property type="entry name" value="RNA_pol_sigma70_r2"/>
</dbReference>
<evidence type="ECO:0000256" key="5">
    <source>
        <dbReference type="ARBA" id="ARBA00023163"/>
    </source>
</evidence>
<evidence type="ECO:0000256" key="4">
    <source>
        <dbReference type="ARBA" id="ARBA00023125"/>
    </source>
</evidence>
<keyword evidence="5" id="KW-0804">Transcription</keyword>
<dbReference type="Pfam" id="PF08281">
    <property type="entry name" value="Sigma70_r4_2"/>
    <property type="match status" value="1"/>
</dbReference>
<keyword evidence="2" id="KW-0805">Transcription regulation</keyword>
<dbReference type="GO" id="GO:0006352">
    <property type="term" value="P:DNA-templated transcription initiation"/>
    <property type="evidence" value="ECO:0007669"/>
    <property type="project" value="InterPro"/>
</dbReference>
<protein>
    <recommendedName>
        <fullName evidence="10">RNA polymerase subunit sigma</fullName>
    </recommendedName>
</protein>
<dbReference type="PANTHER" id="PTHR43133">
    <property type="entry name" value="RNA POLYMERASE ECF-TYPE SIGMA FACTO"/>
    <property type="match status" value="1"/>
</dbReference>
<dbReference type="Gene3D" id="1.10.1740.10">
    <property type="match status" value="1"/>
</dbReference>
<evidence type="ECO:0000313" key="9">
    <source>
        <dbReference type="Proteomes" id="UP000198462"/>
    </source>
</evidence>
<evidence type="ECO:0000313" key="8">
    <source>
        <dbReference type="EMBL" id="OWV34215.1"/>
    </source>
</evidence>
<dbReference type="InterPro" id="IPR039425">
    <property type="entry name" value="RNA_pol_sigma-70-like"/>
</dbReference>